<sequence length="123" mass="13818">MGSSLIFIARNFLFMKKITILLLSFIVFSCSSEKEQMETVRALAKQDLITFLQLPEGTIFNDKDFAITEVPEIEGIGITYVVKIGISSQDRDGNTNVKTHKLEYAKIGEKGLSPDDYELTSFD</sequence>
<proteinExistence type="predicted"/>
<gene>
    <name evidence="1" type="ORF">BXY75_2054</name>
</gene>
<protein>
    <submittedName>
        <fullName evidence="1">Uncharacterized protein</fullName>
    </submittedName>
</protein>
<dbReference type="EMBL" id="REFC01000013">
    <property type="protein sequence ID" value="RMA58679.1"/>
    <property type="molecule type" value="Genomic_DNA"/>
</dbReference>
<reference evidence="1 2" key="1">
    <citation type="submission" date="2018-10" db="EMBL/GenBank/DDBJ databases">
        <title>Genomic Encyclopedia of Archaeal and Bacterial Type Strains, Phase II (KMG-II): from individual species to whole genera.</title>
        <authorList>
            <person name="Goeker M."/>
        </authorList>
    </citation>
    <scope>NUCLEOTIDE SEQUENCE [LARGE SCALE GENOMIC DNA]</scope>
    <source>
        <strain evidence="1 2">DSM 23424</strain>
    </source>
</reference>
<organism evidence="1 2">
    <name type="scientific">Ulvibacter antarcticus</name>
    <dbReference type="NCBI Taxonomy" id="442714"/>
    <lineage>
        <taxon>Bacteria</taxon>
        <taxon>Pseudomonadati</taxon>
        <taxon>Bacteroidota</taxon>
        <taxon>Flavobacteriia</taxon>
        <taxon>Flavobacteriales</taxon>
        <taxon>Flavobacteriaceae</taxon>
        <taxon>Ulvibacter</taxon>
    </lineage>
</organism>
<accession>A0A3L9YHK8</accession>
<evidence type="ECO:0000313" key="2">
    <source>
        <dbReference type="Proteomes" id="UP000271339"/>
    </source>
</evidence>
<name>A0A3L9YHK8_9FLAO</name>
<evidence type="ECO:0000313" key="1">
    <source>
        <dbReference type="EMBL" id="RMA58679.1"/>
    </source>
</evidence>
<comment type="caution">
    <text evidence="1">The sequence shown here is derived from an EMBL/GenBank/DDBJ whole genome shotgun (WGS) entry which is preliminary data.</text>
</comment>
<dbReference type="AlphaFoldDB" id="A0A3L9YHK8"/>
<dbReference type="Proteomes" id="UP000271339">
    <property type="component" value="Unassembled WGS sequence"/>
</dbReference>
<keyword evidence="2" id="KW-1185">Reference proteome</keyword>